<dbReference type="Pfam" id="PF07727">
    <property type="entry name" value="RVT_2"/>
    <property type="match status" value="1"/>
</dbReference>
<dbReference type="OrthoDB" id="434790at2759"/>
<dbReference type="Proteomes" id="UP000765509">
    <property type="component" value="Unassembled WGS sequence"/>
</dbReference>
<protein>
    <recommendedName>
        <fullName evidence="2">Reverse transcriptase Ty1/copia-type domain-containing protein</fullName>
    </recommendedName>
</protein>
<feature type="chain" id="PRO_5040308536" description="Reverse transcriptase Ty1/copia-type domain-containing protein" evidence="1">
    <location>
        <begin position="23"/>
        <end position="374"/>
    </location>
</feature>
<organism evidence="3 4">
    <name type="scientific">Austropuccinia psidii MF-1</name>
    <dbReference type="NCBI Taxonomy" id="1389203"/>
    <lineage>
        <taxon>Eukaryota</taxon>
        <taxon>Fungi</taxon>
        <taxon>Dikarya</taxon>
        <taxon>Basidiomycota</taxon>
        <taxon>Pucciniomycotina</taxon>
        <taxon>Pucciniomycetes</taxon>
        <taxon>Pucciniales</taxon>
        <taxon>Sphaerophragmiaceae</taxon>
        <taxon>Austropuccinia</taxon>
    </lineage>
</organism>
<feature type="non-terminal residue" evidence="3">
    <location>
        <position position="1"/>
    </location>
</feature>
<keyword evidence="1" id="KW-0732">Signal</keyword>
<dbReference type="EMBL" id="AVOT02022434">
    <property type="protein sequence ID" value="MBW0511889.1"/>
    <property type="molecule type" value="Genomic_DNA"/>
</dbReference>
<evidence type="ECO:0000259" key="2">
    <source>
        <dbReference type="Pfam" id="PF07727"/>
    </source>
</evidence>
<dbReference type="PANTHER" id="PTHR11439:SF467">
    <property type="entry name" value="INTEGRASE CATALYTIC DOMAIN-CONTAINING PROTEIN"/>
    <property type="match status" value="1"/>
</dbReference>
<reference evidence="3" key="1">
    <citation type="submission" date="2021-03" db="EMBL/GenBank/DDBJ databases">
        <title>Draft genome sequence of rust myrtle Austropuccinia psidii MF-1, a brazilian biotype.</title>
        <authorList>
            <person name="Quecine M.C."/>
            <person name="Pachon D.M.R."/>
            <person name="Bonatelli M.L."/>
            <person name="Correr F.H."/>
            <person name="Franceschini L.M."/>
            <person name="Leite T.F."/>
            <person name="Margarido G.R.A."/>
            <person name="Almeida C.A."/>
            <person name="Ferrarezi J.A."/>
            <person name="Labate C.A."/>
        </authorList>
    </citation>
    <scope>NUCLEOTIDE SEQUENCE</scope>
    <source>
        <strain evidence="3">MF-1</strain>
    </source>
</reference>
<evidence type="ECO:0000313" key="3">
    <source>
        <dbReference type="EMBL" id="MBW0511889.1"/>
    </source>
</evidence>
<dbReference type="PANTHER" id="PTHR11439">
    <property type="entry name" value="GAG-POL-RELATED RETROTRANSPOSON"/>
    <property type="match status" value="1"/>
</dbReference>
<feature type="signal peptide" evidence="1">
    <location>
        <begin position="1"/>
        <end position="22"/>
    </location>
</feature>
<proteinExistence type="predicted"/>
<dbReference type="InterPro" id="IPR013103">
    <property type="entry name" value="RVT_2"/>
</dbReference>
<keyword evidence="4" id="KW-1185">Reference proteome</keyword>
<name>A0A9Q3DZ47_9BASI</name>
<evidence type="ECO:0000256" key="1">
    <source>
        <dbReference type="SAM" id="SignalP"/>
    </source>
</evidence>
<comment type="caution">
    <text evidence="3">The sequence shown here is derived from an EMBL/GenBank/DDBJ whole genome shotgun (WGS) entry which is preliminary data.</text>
</comment>
<accession>A0A9Q3DZ47</accession>
<evidence type="ECO:0000313" key="4">
    <source>
        <dbReference type="Proteomes" id="UP000765509"/>
    </source>
</evidence>
<gene>
    <name evidence="3" type="ORF">O181_051604</name>
</gene>
<dbReference type="AlphaFoldDB" id="A0A9Q3DZ47"/>
<sequence length="374" mass="42369">TFAPTPTFGALCLLFSVACTNNWPIQTFDVKVAFLHSLIDKPVYVWPPKGMDILKHTILKLRKALYGTKQAARCWWLHLKEILGWIGFTPNGEDQSTYCFETDQVGISIEQTTRGYEFSQKDLILKLLALNGSNITAKSPLPANCNLESNRTDKMDKDYLRRIGMLLYLAQGSRPDICYAVNYLARFSMAADNSHWQALEHLIAYLRGTMDNKLIISKERQEAADITCYLDANWGGEGNRSNHGFLIVHGKNPISWQSKRQATVAASTAQAEYIALSFAARECLWLSNLFRNFLNDKSPLLLSDNKTAIGIAKECISRKQTQHLIREFNLINEYLVKKKLDLKWISSKDQLADILTKSVGSVTTKNFTNFLNQT</sequence>
<feature type="domain" description="Reverse transcriptase Ty1/copia-type" evidence="2">
    <location>
        <begin position="1"/>
        <end position="99"/>
    </location>
</feature>
<dbReference type="CDD" id="cd09272">
    <property type="entry name" value="RNase_HI_RT_Ty1"/>
    <property type="match status" value="1"/>
</dbReference>